<evidence type="ECO:0000313" key="2">
    <source>
        <dbReference type="EMBL" id="RKD24558.1"/>
    </source>
</evidence>
<dbReference type="RefSeq" id="WP_120189854.1">
    <property type="nucleotide sequence ID" value="NZ_MCHY01000008.1"/>
</dbReference>
<gene>
    <name evidence="2" type="ORF">BEP19_09265</name>
</gene>
<reference evidence="2 3" key="1">
    <citation type="submission" date="2016-08" db="EMBL/GenBank/DDBJ databases">
        <title>Novel Firmicute Genomes.</title>
        <authorList>
            <person name="Poppleton D.I."/>
            <person name="Gribaldo S."/>
        </authorList>
    </citation>
    <scope>NUCLEOTIDE SEQUENCE [LARGE SCALE GENOMIC DNA]</scope>
    <source>
        <strain evidence="2 3">RAOx-1</strain>
    </source>
</reference>
<keyword evidence="1" id="KW-0812">Transmembrane</keyword>
<comment type="caution">
    <text evidence="2">The sequence shown here is derived from an EMBL/GenBank/DDBJ whole genome shotgun (WGS) entry which is preliminary data.</text>
</comment>
<proteinExistence type="predicted"/>
<dbReference type="AlphaFoldDB" id="A0A419SKX3"/>
<keyword evidence="1" id="KW-1133">Transmembrane helix</keyword>
<organism evidence="2 3">
    <name type="scientific">Ammoniphilus oxalaticus</name>
    <dbReference type="NCBI Taxonomy" id="66863"/>
    <lineage>
        <taxon>Bacteria</taxon>
        <taxon>Bacillati</taxon>
        <taxon>Bacillota</taxon>
        <taxon>Bacilli</taxon>
        <taxon>Bacillales</taxon>
        <taxon>Paenibacillaceae</taxon>
        <taxon>Aneurinibacillus group</taxon>
        <taxon>Ammoniphilus</taxon>
    </lineage>
</organism>
<evidence type="ECO:0000313" key="3">
    <source>
        <dbReference type="Proteomes" id="UP000284219"/>
    </source>
</evidence>
<sequence>MMARKWLIGIISVLIVILGGIYLTGYGFKPTHGNPQKGNIVRTLEMADGMAMLLEDPETHSFSVARVNQKLGFLYRFDGGSTNWLKKEEPFQAAGIASGTVKKDRFILGIKIAEDAEIQHIAIGNSELGIPLYEPYSLTWHEVKEHPNQYETQKVVDGYAFFVFDDFTEDKWTIRGFDEQGKLVADKLSGADARYIDWNE</sequence>
<dbReference type="OrthoDB" id="2618617at2"/>
<evidence type="ECO:0000256" key="1">
    <source>
        <dbReference type="SAM" id="Phobius"/>
    </source>
</evidence>
<dbReference type="EMBL" id="MCHY01000008">
    <property type="protein sequence ID" value="RKD24558.1"/>
    <property type="molecule type" value="Genomic_DNA"/>
</dbReference>
<name>A0A419SKX3_9BACL</name>
<protein>
    <submittedName>
        <fullName evidence="2">Uncharacterized protein</fullName>
    </submittedName>
</protein>
<keyword evidence="3" id="KW-1185">Reference proteome</keyword>
<feature type="transmembrane region" description="Helical" evidence="1">
    <location>
        <begin position="6"/>
        <end position="28"/>
    </location>
</feature>
<keyword evidence="1" id="KW-0472">Membrane</keyword>
<accession>A0A419SKX3</accession>
<dbReference type="Proteomes" id="UP000284219">
    <property type="component" value="Unassembled WGS sequence"/>
</dbReference>